<dbReference type="OrthoDB" id="9782422at2"/>
<proteinExistence type="predicted"/>
<dbReference type="GO" id="GO:0005524">
    <property type="term" value="F:ATP binding"/>
    <property type="evidence" value="ECO:0007669"/>
    <property type="project" value="UniProtKB-KW"/>
</dbReference>
<dbReference type="InterPro" id="IPR029000">
    <property type="entry name" value="Cyclophilin-like_dom_sf"/>
</dbReference>
<sequence length="330" mass="36386">MSLQILQSGLFSTIQDLGRTGYQKYGVIKSGAMDMYAHRMANMLTGNPESSATIEMTLLGPTIEFTEDVLIALTGGNLSPKINSQPIPMWRPVFVKAGAKLEFGAPVSGCRTYMAAAGGYDIEPQLGSRSTYVKAGIGGLNGRPLKEKDILKVNPSPLLDQLAGKAQDVSVLPAKWHVKPNYTENGKIIQYIEGREYSWFSEEAHKAFNEEEFALTSQSDRMGFRIEGPSLTLKENRELLSEAVGFGTIQVPSGGQPIILMADHQTTGGYPKIGQVIAESLPILAQRKPGERIRFEKTSIQHALDLLLKKEKELEFIRKMIQLKFREGVL</sequence>
<evidence type="ECO:0000256" key="1">
    <source>
        <dbReference type="ARBA" id="ARBA00022741"/>
    </source>
</evidence>
<dbReference type="SMART" id="SM00797">
    <property type="entry name" value="AHS2"/>
    <property type="match status" value="1"/>
</dbReference>
<dbReference type="GO" id="GO:0016829">
    <property type="term" value="F:lyase activity"/>
    <property type="evidence" value="ECO:0007669"/>
    <property type="project" value="UniProtKB-KW"/>
</dbReference>
<evidence type="ECO:0000256" key="3">
    <source>
        <dbReference type="ARBA" id="ARBA00022840"/>
    </source>
</evidence>
<comment type="caution">
    <text evidence="5">The sequence shown here is derived from an EMBL/GenBank/DDBJ whole genome shotgun (WGS) entry which is preliminary data.</text>
</comment>
<keyword evidence="2" id="KW-0378">Hydrolase</keyword>
<evidence type="ECO:0000313" key="6">
    <source>
        <dbReference type="Proteomes" id="UP000434639"/>
    </source>
</evidence>
<organism evidence="5 6">
    <name type="scientific">Metabacillus mangrovi</name>
    <dbReference type="NCBI Taxonomy" id="1491830"/>
    <lineage>
        <taxon>Bacteria</taxon>
        <taxon>Bacillati</taxon>
        <taxon>Bacillota</taxon>
        <taxon>Bacilli</taxon>
        <taxon>Bacillales</taxon>
        <taxon>Bacillaceae</taxon>
        <taxon>Metabacillus</taxon>
    </lineage>
</organism>
<gene>
    <name evidence="5" type="ORF">GKZ89_05430</name>
</gene>
<keyword evidence="6" id="KW-1185">Reference proteome</keyword>
<dbReference type="Gene3D" id="2.40.100.10">
    <property type="entry name" value="Cyclophilin-like"/>
    <property type="match status" value="1"/>
</dbReference>
<dbReference type="RefSeq" id="WP_155111385.1">
    <property type="nucleotide sequence ID" value="NZ_WMIB01000003.1"/>
</dbReference>
<dbReference type="SUPFAM" id="SSF50891">
    <property type="entry name" value="Cyclophilin-like"/>
    <property type="match status" value="1"/>
</dbReference>
<evidence type="ECO:0000259" key="4">
    <source>
        <dbReference type="SMART" id="SM00797"/>
    </source>
</evidence>
<evidence type="ECO:0000313" key="5">
    <source>
        <dbReference type="EMBL" id="MTH52844.1"/>
    </source>
</evidence>
<dbReference type="PANTHER" id="PTHR43309">
    <property type="entry name" value="5-OXOPROLINASE SUBUNIT C"/>
    <property type="match status" value="1"/>
</dbReference>
<dbReference type="GO" id="GO:0016787">
    <property type="term" value="F:hydrolase activity"/>
    <property type="evidence" value="ECO:0007669"/>
    <property type="project" value="UniProtKB-KW"/>
</dbReference>
<name>A0A7X2V475_9BACI</name>
<protein>
    <submittedName>
        <fullName evidence="5">5-oxoprolinase/urea amidolyase family protein</fullName>
    </submittedName>
</protein>
<dbReference type="AlphaFoldDB" id="A0A7X2V475"/>
<feature type="domain" description="Carboxyltransferase" evidence="4">
    <location>
        <begin position="24"/>
        <end position="313"/>
    </location>
</feature>
<accession>A0A7X2V475</accession>
<dbReference type="EMBL" id="WMIB01000003">
    <property type="protein sequence ID" value="MTH52844.1"/>
    <property type="molecule type" value="Genomic_DNA"/>
</dbReference>
<dbReference type="InterPro" id="IPR052708">
    <property type="entry name" value="PxpC"/>
</dbReference>
<dbReference type="Proteomes" id="UP000434639">
    <property type="component" value="Unassembled WGS sequence"/>
</dbReference>
<dbReference type="Pfam" id="PF02626">
    <property type="entry name" value="CT_A_B"/>
    <property type="match status" value="1"/>
</dbReference>
<dbReference type="PANTHER" id="PTHR43309:SF5">
    <property type="entry name" value="5-OXOPROLINASE SUBUNIT C"/>
    <property type="match status" value="1"/>
</dbReference>
<reference evidence="5 6" key="1">
    <citation type="journal article" date="2017" name="Int. J. Syst. Evol. Microbiol.">
        <title>Bacillus mangrovi sp. nov., isolated from a sediment sample from a mangrove forest.</title>
        <authorList>
            <person name="Gupta V."/>
            <person name="Singh P.K."/>
            <person name="Korpole S."/>
            <person name="Tanuku N.R.S."/>
            <person name="Pinnaka A.K."/>
        </authorList>
    </citation>
    <scope>NUCLEOTIDE SEQUENCE [LARGE SCALE GENOMIC DNA]</scope>
    <source>
        <strain evidence="5 6">KCTC 33872</strain>
    </source>
</reference>
<keyword evidence="5" id="KW-0456">Lyase</keyword>
<keyword evidence="1" id="KW-0547">Nucleotide-binding</keyword>
<evidence type="ECO:0000256" key="2">
    <source>
        <dbReference type="ARBA" id="ARBA00022801"/>
    </source>
</evidence>
<keyword evidence="3" id="KW-0067">ATP-binding</keyword>
<dbReference type="NCBIfam" id="TIGR00724">
    <property type="entry name" value="urea_amlyse_rel"/>
    <property type="match status" value="1"/>
</dbReference>
<dbReference type="InterPro" id="IPR003778">
    <property type="entry name" value="CT_A_B"/>
</dbReference>